<comment type="caution">
    <text evidence="1">The sequence shown here is derived from an EMBL/GenBank/DDBJ whole genome shotgun (WGS) entry which is preliminary data.</text>
</comment>
<gene>
    <name evidence="1" type="ORF">AVEN_170045_1</name>
</gene>
<accession>A0A4Y2HMQ3</accession>
<name>A0A4Y2HMQ3_ARAVE</name>
<organism evidence="1 2">
    <name type="scientific">Araneus ventricosus</name>
    <name type="common">Orbweaver spider</name>
    <name type="synonym">Epeira ventricosa</name>
    <dbReference type="NCBI Taxonomy" id="182803"/>
    <lineage>
        <taxon>Eukaryota</taxon>
        <taxon>Metazoa</taxon>
        <taxon>Ecdysozoa</taxon>
        <taxon>Arthropoda</taxon>
        <taxon>Chelicerata</taxon>
        <taxon>Arachnida</taxon>
        <taxon>Araneae</taxon>
        <taxon>Araneomorphae</taxon>
        <taxon>Entelegynae</taxon>
        <taxon>Araneoidea</taxon>
        <taxon>Araneidae</taxon>
        <taxon>Araneus</taxon>
    </lineage>
</organism>
<dbReference type="EMBL" id="BGPR01002029">
    <property type="protein sequence ID" value="GBM66490.1"/>
    <property type="molecule type" value="Genomic_DNA"/>
</dbReference>
<dbReference type="Proteomes" id="UP000499080">
    <property type="component" value="Unassembled WGS sequence"/>
</dbReference>
<reference evidence="1 2" key="1">
    <citation type="journal article" date="2019" name="Sci. Rep.">
        <title>Orb-weaving spider Araneus ventricosus genome elucidates the spidroin gene catalogue.</title>
        <authorList>
            <person name="Kono N."/>
            <person name="Nakamura H."/>
            <person name="Ohtoshi R."/>
            <person name="Moran D.A.P."/>
            <person name="Shinohara A."/>
            <person name="Yoshida Y."/>
            <person name="Fujiwara M."/>
            <person name="Mori M."/>
            <person name="Tomita M."/>
            <person name="Arakawa K."/>
        </authorList>
    </citation>
    <scope>NUCLEOTIDE SEQUENCE [LARGE SCALE GENOMIC DNA]</scope>
</reference>
<evidence type="ECO:0000313" key="1">
    <source>
        <dbReference type="EMBL" id="GBM66490.1"/>
    </source>
</evidence>
<dbReference type="AlphaFoldDB" id="A0A4Y2HMQ3"/>
<keyword evidence="2" id="KW-1185">Reference proteome</keyword>
<sequence length="140" mass="15813">MGLYQPNISAHHKRNSPKLNAWCSLLHDDVEKMINGDLYRDVLELNFISTVGTVKAKYFISAEHDTSEWAFPVLKLLDRVFPERWIGRRMQNNLGFRITQPNSAGFLFVGVCCKGVVYQAPVSDISVSKGSIQLEIITVT</sequence>
<proteinExistence type="predicted"/>
<evidence type="ECO:0000313" key="2">
    <source>
        <dbReference type="Proteomes" id="UP000499080"/>
    </source>
</evidence>
<protein>
    <submittedName>
        <fullName evidence="1">Uncharacterized protein</fullName>
    </submittedName>
</protein>